<dbReference type="SMR" id="A0A314KYQ6"/>
<dbReference type="AlphaFoldDB" id="A0A314KYQ6"/>
<dbReference type="GO" id="GO:0005524">
    <property type="term" value="F:ATP binding"/>
    <property type="evidence" value="ECO:0007669"/>
    <property type="project" value="InterPro"/>
</dbReference>
<comment type="caution">
    <text evidence="2">The sequence shown here is derived from an EMBL/GenBank/DDBJ whole genome shotgun (WGS) entry which is preliminary data.</text>
</comment>
<feature type="domain" description="ArsA/GET3 Anion-transporting ATPase-like" evidence="1">
    <location>
        <begin position="8"/>
        <end position="99"/>
    </location>
</feature>
<evidence type="ECO:0000313" key="3">
    <source>
        <dbReference type="Proteomes" id="UP000187609"/>
    </source>
</evidence>
<dbReference type="Gene3D" id="3.40.50.300">
    <property type="entry name" value="P-loop containing nucleotide triphosphate hydrolases"/>
    <property type="match status" value="1"/>
</dbReference>
<dbReference type="GO" id="GO:0016887">
    <property type="term" value="F:ATP hydrolysis activity"/>
    <property type="evidence" value="ECO:0007669"/>
    <property type="project" value="InterPro"/>
</dbReference>
<dbReference type="GO" id="GO:0071816">
    <property type="term" value="P:tail-anchored membrane protein insertion into ER membrane"/>
    <property type="evidence" value="ECO:0007669"/>
    <property type="project" value="TreeGrafter"/>
</dbReference>
<dbReference type="PANTHER" id="PTHR10803">
    <property type="entry name" value="ARSENICAL PUMP-DRIVING ATPASE ARSENITE-TRANSLOCATING ATPASE"/>
    <property type="match status" value="1"/>
</dbReference>
<dbReference type="CDD" id="cd02035">
    <property type="entry name" value="ArsA"/>
    <property type="match status" value="1"/>
</dbReference>
<dbReference type="Gramene" id="OIT34430">
    <property type="protein sequence ID" value="OIT34430"/>
    <property type="gene ID" value="A4A49_24244"/>
</dbReference>
<dbReference type="Pfam" id="PF02374">
    <property type="entry name" value="ArsA_ATPase"/>
    <property type="match status" value="2"/>
</dbReference>
<dbReference type="STRING" id="49451.A0A314KYQ6"/>
<dbReference type="SUPFAM" id="SSF52540">
    <property type="entry name" value="P-loop containing nucleoside triphosphate hydrolases"/>
    <property type="match status" value="1"/>
</dbReference>
<accession>A0A314KYQ6</accession>
<keyword evidence="3" id="KW-1185">Reference proteome</keyword>
<dbReference type="InterPro" id="IPR016300">
    <property type="entry name" value="ATPase_ArsA/GET3"/>
</dbReference>
<name>A0A314KYQ6_NICAT</name>
<dbReference type="NCBIfam" id="TIGR00345">
    <property type="entry name" value="GET3_arsA_TRC40"/>
    <property type="match status" value="1"/>
</dbReference>
<evidence type="ECO:0000313" key="2">
    <source>
        <dbReference type="EMBL" id="OIT34430.1"/>
    </source>
</evidence>
<organism evidence="2 3">
    <name type="scientific">Nicotiana attenuata</name>
    <name type="common">Coyote tobacco</name>
    <dbReference type="NCBI Taxonomy" id="49451"/>
    <lineage>
        <taxon>Eukaryota</taxon>
        <taxon>Viridiplantae</taxon>
        <taxon>Streptophyta</taxon>
        <taxon>Embryophyta</taxon>
        <taxon>Tracheophyta</taxon>
        <taxon>Spermatophyta</taxon>
        <taxon>Magnoliopsida</taxon>
        <taxon>eudicotyledons</taxon>
        <taxon>Gunneridae</taxon>
        <taxon>Pentapetalae</taxon>
        <taxon>asterids</taxon>
        <taxon>lamiids</taxon>
        <taxon>Solanales</taxon>
        <taxon>Solanaceae</taxon>
        <taxon>Nicotianoideae</taxon>
        <taxon>Nicotianeae</taxon>
        <taxon>Nicotiana</taxon>
    </lineage>
</organism>
<dbReference type="EMBL" id="MJEQ01000713">
    <property type="protein sequence ID" value="OIT34430.1"/>
    <property type="molecule type" value="Genomic_DNA"/>
</dbReference>
<dbReference type="InterPro" id="IPR027417">
    <property type="entry name" value="P-loop_NTPase"/>
</dbReference>
<gene>
    <name evidence="2" type="ORF">A4A49_24244</name>
</gene>
<dbReference type="InterPro" id="IPR025723">
    <property type="entry name" value="ArsA/GET3_ATPase-like"/>
</dbReference>
<dbReference type="GO" id="GO:0043529">
    <property type="term" value="C:GET complex"/>
    <property type="evidence" value="ECO:0007669"/>
    <property type="project" value="TreeGrafter"/>
</dbReference>
<reference evidence="2" key="1">
    <citation type="submission" date="2016-11" db="EMBL/GenBank/DDBJ databases">
        <title>The genome of Nicotiana attenuata.</title>
        <authorList>
            <person name="Xu S."/>
            <person name="Brockmoeller T."/>
            <person name="Gaquerel E."/>
            <person name="Navarro A."/>
            <person name="Kuhl H."/>
            <person name="Gase K."/>
            <person name="Ling Z."/>
            <person name="Zhou W."/>
            <person name="Kreitzer C."/>
            <person name="Stanke M."/>
            <person name="Tang H."/>
            <person name="Lyons E."/>
            <person name="Pandey P."/>
            <person name="Pandey S.P."/>
            <person name="Timmermann B."/>
            <person name="Baldwin I.T."/>
        </authorList>
    </citation>
    <scope>NUCLEOTIDE SEQUENCE [LARGE SCALE GENOMIC DNA]</scope>
    <source>
        <strain evidence="2">UT</strain>
    </source>
</reference>
<feature type="domain" description="ArsA/GET3 Anion-transporting ATPase-like" evidence="1">
    <location>
        <begin position="152"/>
        <end position="354"/>
    </location>
</feature>
<protein>
    <recommendedName>
        <fullName evidence="1">ArsA/GET3 Anion-transporting ATPase-like domain-containing protein</fullName>
    </recommendedName>
</protein>
<evidence type="ECO:0000259" key="1">
    <source>
        <dbReference type="Pfam" id="PF02374"/>
    </source>
</evidence>
<proteinExistence type="predicted"/>
<sequence>MVRGTQRKYFMLGGKGGVGKTSCAASLAVKFANHGHPTLVVSTDPARSLSDSFDQDLTGGALVPVQGVDSPLYALEINPEKQGKSTVLQANYKVAEVSKILWTAWVSECLLSSSLSNSPCLLLLFQLVKPLNSTLHVKLGELKLGELLDTPPPGLDEAIAISKVMQFLDSKDYSSFSRIVFDTAPTGHTLRLLSLPDFLDASIGKMMKLKKKIASATSALNSMFNKAEPQENADSDKLEQLRERMAKVRVLFRDSATTEFIIVTIPTVMAANESSRLCASLKKETVPVRRFIVNQVLPPSTSDCKFCVMRRKDQMRALDMITKDPELASLKIIQAPLVDVEIRGVAGLKFFGDMVWNFVPNVVVFYNSRHSSYRFLNILGVKNILHPFSGRGWGGGGGGPR</sequence>
<dbReference type="PANTHER" id="PTHR10803:SF17">
    <property type="entry name" value="ARSENICAL PUMP-DRIVING ATPASE-LIKE PROTEIN"/>
    <property type="match status" value="1"/>
</dbReference>
<dbReference type="Proteomes" id="UP000187609">
    <property type="component" value="Unassembled WGS sequence"/>
</dbReference>